<evidence type="ECO:0000259" key="5">
    <source>
        <dbReference type="Pfam" id="PF13817"/>
    </source>
</evidence>
<dbReference type="InterPro" id="IPR004291">
    <property type="entry name" value="Transposase_IS66_central"/>
</dbReference>
<dbReference type="InterPro" id="IPR024463">
    <property type="entry name" value="Transposase_TnpC_homeodom"/>
</dbReference>
<dbReference type="Proteomes" id="UP000294593">
    <property type="component" value="Unassembled WGS sequence"/>
</dbReference>
<dbReference type="AlphaFoldDB" id="A0A4R6R1N1"/>
<keyword evidence="7" id="KW-1185">Reference proteome</keyword>
<feature type="domain" description="Transposase IS66 zinc-finger binding" evidence="3">
    <location>
        <begin position="140"/>
        <end position="184"/>
    </location>
</feature>
<organism evidence="6 7">
    <name type="scientific">Aquabacterium commune</name>
    <dbReference type="NCBI Taxonomy" id="70586"/>
    <lineage>
        <taxon>Bacteria</taxon>
        <taxon>Pseudomonadati</taxon>
        <taxon>Pseudomonadota</taxon>
        <taxon>Betaproteobacteria</taxon>
        <taxon>Burkholderiales</taxon>
        <taxon>Aquabacterium</taxon>
    </lineage>
</organism>
<comment type="caution">
    <text evidence="6">The sequence shown here is derived from an EMBL/GenBank/DDBJ whole genome shotgun (WGS) entry which is preliminary data.</text>
</comment>
<dbReference type="InterPro" id="IPR039552">
    <property type="entry name" value="IS66_C"/>
</dbReference>
<evidence type="ECO:0000259" key="3">
    <source>
        <dbReference type="Pfam" id="PF13005"/>
    </source>
</evidence>
<dbReference type="PANTHER" id="PTHR33678">
    <property type="entry name" value="BLL1576 PROTEIN"/>
    <property type="match status" value="1"/>
</dbReference>
<reference evidence="6 7" key="1">
    <citation type="submission" date="2019-03" db="EMBL/GenBank/DDBJ databases">
        <title>Genomic Encyclopedia of Type Strains, Phase IV (KMG-IV): sequencing the most valuable type-strain genomes for metagenomic binning, comparative biology and taxonomic classification.</title>
        <authorList>
            <person name="Goeker M."/>
        </authorList>
    </citation>
    <scope>NUCLEOTIDE SEQUENCE [LARGE SCALE GENOMIC DNA]</scope>
    <source>
        <strain evidence="6 7">DSM 11901</strain>
    </source>
</reference>
<evidence type="ECO:0000313" key="7">
    <source>
        <dbReference type="Proteomes" id="UP000294593"/>
    </source>
</evidence>
<evidence type="ECO:0000313" key="6">
    <source>
        <dbReference type="EMBL" id="TDP79583.1"/>
    </source>
</evidence>
<name>A0A4R6R1N1_9BURK</name>
<dbReference type="InterPro" id="IPR052344">
    <property type="entry name" value="Transposase-related"/>
</dbReference>
<feature type="domain" description="Transposase TnpC homeodomain" evidence="4">
    <location>
        <begin position="56"/>
        <end position="132"/>
    </location>
</feature>
<feature type="domain" description="Transposase IS66 central" evidence="2">
    <location>
        <begin position="200"/>
        <end position="500"/>
    </location>
</feature>
<dbReference type="NCBIfam" id="NF033517">
    <property type="entry name" value="transpos_IS66"/>
    <property type="match status" value="1"/>
</dbReference>
<gene>
    <name evidence="6" type="ORF">EV672_11272</name>
</gene>
<accession>A0A4R6R1N1</accession>
<proteinExistence type="predicted"/>
<dbReference type="InterPro" id="IPR024474">
    <property type="entry name" value="Znf_dom_IS66"/>
</dbReference>
<dbReference type="Pfam" id="PF13005">
    <property type="entry name" value="zf-IS66"/>
    <property type="match status" value="1"/>
</dbReference>
<sequence>MLRMPSAVATAIDLTSLPAEVAALIGRLQQQAKADAQELARRGGELTLAQAKIDKLNFELARLRRWQFDAKTEAMTAAQRLLFAEALAEDEASLRAKLAELQRGLPEAPKTPKAPPRKPRRQALPAHLERVEHRHEPEDTHCPNADCRQPMQRIGEDVSEKLDIVPAKFFVHRHIYGKWACRCCQQLHQEPAEPDVVDGGIPAAGLVAHTLISRFVDHLPYYRQEPINARSGVHTPRSTLASWGGAGGASLEPLYELHRAFILGCRVLHADETPVPLLDPGAGKTKKAYVWAWARSHHDPHPGVIYEFCLGRGSQYPLAFLGGKGPPVPEPAWQGTLITDQYGGYNAVLDAKRYPQRQSAACAAHARRRFEELSRGGRAGHSASASAVATEAMQRWARIYRAEAAFSEMSHDDRRQARQAVSRPLWEEFEVWLKLQRTQVLDGSKIAEAIDYSLNAWNALTLHLDDGAVVIDNNLIERQIKPWKLGAKNWLFAGSALAGQRAAVVMSLVQSAKLNGLDPWAYLRDVLARIHTHPHHRLEELLPHRWRPA</sequence>
<feature type="region of interest" description="Disordered" evidence="1">
    <location>
        <begin position="101"/>
        <end position="123"/>
    </location>
</feature>
<evidence type="ECO:0000259" key="4">
    <source>
        <dbReference type="Pfam" id="PF13007"/>
    </source>
</evidence>
<dbReference type="EMBL" id="SNXW01000012">
    <property type="protein sequence ID" value="TDP79583.1"/>
    <property type="molecule type" value="Genomic_DNA"/>
</dbReference>
<dbReference type="Pfam" id="PF13007">
    <property type="entry name" value="LZ_Tnp_IS66"/>
    <property type="match status" value="1"/>
</dbReference>
<evidence type="ECO:0000259" key="2">
    <source>
        <dbReference type="Pfam" id="PF03050"/>
    </source>
</evidence>
<protein>
    <submittedName>
        <fullName evidence="6">Transposase</fullName>
    </submittedName>
</protein>
<dbReference type="PANTHER" id="PTHR33678:SF1">
    <property type="entry name" value="BLL1576 PROTEIN"/>
    <property type="match status" value="1"/>
</dbReference>
<dbReference type="Pfam" id="PF03050">
    <property type="entry name" value="DDE_Tnp_IS66"/>
    <property type="match status" value="1"/>
</dbReference>
<evidence type="ECO:0000256" key="1">
    <source>
        <dbReference type="SAM" id="MobiDB-lite"/>
    </source>
</evidence>
<dbReference type="Pfam" id="PF13817">
    <property type="entry name" value="DDE_Tnp_IS66_C"/>
    <property type="match status" value="1"/>
</dbReference>
<feature type="domain" description="Transposase IS66 C-terminal" evidence="5">
    <location>
        <begin position="507"/>
        <end position="544"/>
    </location>
</feature>